<organism evidence="3 4">
    <name type="scientific">Halobellus litoreus</name>
    <dbReference type="NCBI Taxonomy" id="755310"/>
    <lineage>
        <taxon>Archaea</taxon>
        <taxon>Methanobacteriati</taxon>
        <taxon>Methanobacteriota</taxon>
        <taxon>Stenosarchaea group</taxon>
        <taxon>Halobacteria</taxon>
        <taxon>Halobacteriales</taxon>
        <taxon>Haloferacaceae</taxon>
        <taxon>Halobellus</taxon>
    </lineage>
</organism>
<evidence type="ECO:0000259" key="2">
    <source>
        <dbReference type="Pfam" id="PF18545"/>
    </source>
</evidence>
<reference evidence="3 4" key="1">
    <citation type="journal article" date="2019" name="Int. J. Syst. Evol. Microbiol.">
        <title>The Global Catalogue of Microorganisms (GCM) 10K type strain sequencing project: providing services to taxonomists for standard genome sequencing and annotation.</title>
        <authorList>
            <consortium name="The Broad Institute Genomics Platform"/>
            <consortium name="The Broad Institute Genome Sequencing Center for Infectious Disease"/>
            <person name="Wu L."/>
            <person name="Ma J."/>
        </authorList>
    </citation>
    <scope>NUCLEOTIDE SEQUENCE [LARGE SCALE GENOMIC DNA]</scope>
    <source>
        <strain evidence="3 4">CGMCC 1.10387</strain>
    </source>
</reference>
<dbReference type="AlphaFoldDB" id="A0ABD6DW83"/>
<sequence length="104" mass="11094">MSDERTKDPTDSNPDHETVRARYDWESTPPSTAIVETIAEATGDNPTALEPLYESVDPDALNALLTSVPSRTAGRDLRISLSVDGHAITVFGDGGIVVRPDGMA</sequence>
<evidence type="ECO:0000256" key="1">
    <source>
        <dbReference type="SAM" id="MobiDB-lite"/>
    </source>
</evidence>
<dbReference type="InterPro" id="IPR040624">
    <property type="entry name" value="HalOD1"/>
</dbReference>
<dbReference type="EMBL" id="JBHUDP010000002">
    <property type="protein sequence ID" value="MFD1685837.1"/>
    <property type="molecule type" value="Genomic_DNA"/>
</dbReference>
<dbReference type="RefSeq" id="WP_256306062.1">
    <property type="nucleotide sequence ID" value="NZ_JANHAW010000001.1"/>
</dbReference>
<feature type="domain" description="Halobacterial output" evidence="2">
    <location>
        <begin position="26"/>
        <end position="100"/>
    </location>
</feature>
<feature type="region of interest" description="Disordered" evidence="1">
    <location>
        <begin position="1"/>
        <end position="25"/>
    </location>
</feature>
<dbReference type="Proteomes" id="UP001597092">
    <property type="component" value="Unassembled WGS sequence"/>
</dbReference>
<gene>
    <name evidence="3" type="ORF">ACFSAS_09460</name>
</gene>
<proteinExistence type="predicted"/>
<evidence type="ECO:0000313" key="3">
    <source>
        <dbReference type="EMBL" id="MFD1685837.1"/>
    </source>
</evidence>
<name>A0ABD6DW83_9EURY</name>
<keyword evidence="4" id="KW-1185">Reference proteome</keyword>
<protein>
    <submittedName>
        <fullName evidence="3">HalOD1 output domain-containing protein</fullName>
    </submittedName>
</protein>
<comment type="caution">
    <text evidence="3">The sequence shown here is derived from an EMBL/GenBank/DDBJ whole genome shotgun (WGS) entry which is preliminary data.</text>
</comment>
<dbReference type="Pfam" id="PF18545">
    <property type="entry name" value="HalOD1"/>
    <property type="match status" value="1"/>
</dbReference>
<evidence type="ECO:0000313" key="4">
    <source>
        <dbReference type="Proteomes" id="UP001597092"/>
    </source>
</evidence>
<accession>A0ABD6DW83</accession>